<evidence type="ECO:0000313" key="11">
    <source>
        <dbReference type="Proteomes" id="UP000006315"/>
    </source>
</evidence>
<dbReference type="SMART" id="SM00382">
    <property type="entry name" value="AAA"/>
    <property type="match status" value="1"/>
</dbReference>
<dbReference type="PANTHER" id="PTHR43394:SF1">
    <property type="entry name" value="ATP-BINDING CASSETTE SUB-FAMILY B MEMBER 10, MITOCHONDRIAL"/>
    <property type="match status" value="1"/>
</dbReference>
<dbReference type="GO" id="GO:0005886">
    <property type="term" value="C:plasma membrane"/>
    <property type="evidence" value="ECO:0007669"/>
    <property type="project" value="UniProtKB-SubCell"/>
</dbReference>
<dbReference type="InterPro" id="IPR011527">
    <property type="entry name" value="ABC1_TM_dom"/>
</dbReference>
<dbReference type="CDD" id="cd07346">
    <property type="entry name" value="ABC_6TM_exporters"/>
    <property type="match status" value="1"/>
</dbReference>
<dbReference type="GO" id="GO:0005524">
    <property type="term" value="F:ATP binding"/>
    <property type="evidence" value="ECO:0007669"/>
    <property type="project" value="UniProtKB-KW"/>
</dbReference>
<gene>
    <name evidence="10" type="ORF">BAZO_12644</name>
</gene>
<reference evidence="10 11" key="1">
    <citation type="journal article" date="2012" name="Front. Microbiol.">
        <title>Redundancy and modularity in membrane-associated dissimilatory nitrate reduction in Bacillus.</title>
        <authorList>
            <person name="Heylen K."/>
            <person name="Keltjens J."/>
        </authorList>
    </citation>
    <scope>NUCLEOTIDE SEQUENCE [LARGE SCALE GENOMIC DNA]</scope>
    <source>
        <strain evidence="10 11">LMG 9581</strain>
    </source>
</reference>
<keyword evidence="2 7" id="KW-0812">Transmembrane</keyword>
<dbReference type="Pfam" id="PF00005">
    <property type="entry name" value="ABC_tran"/>
    <property type="match status" value="1"/>
</dbReference>
<dbReference type="Proteomes" id="UP000006315">
    <property type="component" value="Unassembled WGS sequence"/>
</dbReference>
<dbReference type="InterPro" id="IPR036640">
    <property type="entry name" value="ABC1_TM_sf"/>
</dbReference>
<dbReference type="InterPro" id="IPR003593">
    <property type="entry name" value="AAA+_ATPase"/>
</dbReference>
<feature type="transmembrane region" description="Helical" evidence="7">
    <location>
        <begin position="160"/>
        <end position="178"/>
    </location>
</feature>
<dbReference type="SUPFAM" id="SSF90123">
    <property type="entry name" value="ABC transporter transmembrane region"/>
    <property type="match status" value="1"/>
</dbReference>
<evidence type="ECO:0000313" key="10">
    <source>
        <dbReference type="EMBL" id="EKN64698.1"/>
    </source>
</evidence>
<feature type="domain" description="ABC transporter" evidence="8">
    <location>
        <begin position="343"/>
        <end position="586"/>
    </location>
</feature>
<evidence type="ECO:0000256" key="3">
    <source>
        <dbReference type="ARBA" id="ARBA00022741"/>
    </source>
</evidence>
<dbReference type="InterPro" id="IPR039421">
    <property type="entry name" value="Type_1_exporter"/>
</dbReference>
<evidence type="ECO:0000256" key="7">
    <source>
        <dbReference type="SAM" id="Phobius"/>
    </source>
</evidence>
<dbReference type="PATRIC" id="fig|1131731.3.peg.2591"/>
<feature type="transmembrane region" description="Helical" evidence="7">
    <location>
        <begin position="61"/>
        <end position="83"/>
    </location>
</feature>
<evidence type="ECO:0000256" key="6">
    <source>
        <dbReference type="ARBA" id="ARBA00023136"/>
    </source>
</evidence>
<dbReference type="STRING" id="1131731.BAZO_12644"/>
<organism evidence="10 11">
    <name type="scientific">Schinkia azotoformans LMG 9581</name>
    <dbReference type="NCBI Taxonomy" id="1131731"/>
    <lineage>
        <taxon>Bacteria</taxon>
        <taxon>Bacillati</taxon>
        <taxon>Bacillota</taxon>
        <taxon>Bacilli</taxon>
        <taxon>Bacillales</taxon>
        <taxon>Bacillaceae</taxon>
        <taxon>Calidifontibacillus/Schinkia group</taxon>
        <taxon>Schinkia</taxon>
    </lineage>
</organism>
<dbReference type="InterPro" id="IPR017871">
    <property type="entry name" value="ABC_transporter-like_CS"/>
</dbReference>
<dbReference type="AlphaFoldDB" id="K6D9E0"/>
<dbReference type="RefSeq" id="WP_003331903.1">
    <property type="nucleotide sequence ID" value="NZ_AJLR01000114.1"/>
</dbReference>
<dbReference type="Gene3D" id="3.40.50.300">
    <property type="entry name" value="P-loop containing nucleotide triphosphate hydrolases"/>
    <property type="match status" value="1"/>
</dbReference>
<dbReference type="PROSITE" id="PS50929">
    <property type="entry name" value="ABC_TM1F"/>
    <property type="match status" value="1"/>
</dbReference>
<dbReference type="PANTHER" id="PTHR43394">
    <property type="entry name" value="ATP-DEPENDENT PERMEASE MDL1, MITOCHONDRIAL"/>
    <property type="match status" value="1"/>
</dbReference>
<dbReference type="GO" id="GO:0015421">
    <property type="term" value="F:ABC-type oligopeptide transporter activity"/>
    <property type="evidence" value="ECO:0007669"/>
    <property type="project" value="TreeGrafter"/>
</dbReference>
<evidence type="ECO:0000256" key="1">
    <source>
        <dbReference type="ARBA" id="ARBA00004651"/>
    </source>
</evidence>
<keyword evidence="6 7" id="KW-0472">Membrane</keyword>
<dbReference type="InterPro" id="IPR027417">
    <property type="entry name" value="P-loop_NTPase"/>
</dbReference>
<dbReference type="Gene3D" id="1.20.1560.10">
    <property type="entry name" value="ABC transporter type 1, transmembrane domain"/>
    <property type="match status" value="1"/>
</dbReference>
<protein>
    <submittedName>
        <fullName evidence="10">2-phenylethylamine uptake protein PeaH</fullName>
    </submittedName>
</protein>
<evidence type="ECO:0000256" key="5">
    <source>
        <dbReference type="ARBA" id="ARBA00022989"/>
    </source>
</evidence>
<keyword evidence="3" id="KW-0547">Nucleotide-binding</keyword>
<evidence type="ECO:0000259" key="9">
    <source>
        <dbReference type="PROSITE" id="PS50929"/>
    </source>
</evidence>
<keyword evidence="4" id="KW-0067">ATP-binding</keyword>
<sequence length="597" mass="67210">MRTLFSLKWIIPFIKPYRVVLAFIILVAICSTTLSLSYPFLSKILIDDVLINNKYELQTVLLIGVGMMMTGVLLQAVNSFIYLRVTLLILKSLRVDFFGRIQRNVYDFFIRNKVGDITTRLNGDLNEIQSFVTDGALQFITNLLTLSFITGMLIFLDWKLFLYALIFIPVLLGSLLYFRPKIINWTRKIREHHSDIQAHMIETFSNIRLIKLSAAEQQQGEKLNQKITRLNRDTLSLSIIQSLAEGIPRTAIGFSTGFVFLVGGSNVIDESMTLGSLLAFITYLGRFYSPIQSLAGLYLRFQRVRVSVDRIHEFIYNSEKEDTKTKETVSYGTKGISYDFTLLEYNQVSKWTGTAGQTLINVNLNLRPNAIAALIGPSGAGKTTLVDTMVRLTPITGGTIRFQGKDISEIPLSRLRREIVIVSQEQEMLNGTIIDNLLIGFSDLEKRQLTQAEIERCCEQTGILGVIQSLPEGFETVVGQRGKRLSGGEKQRLAIAGALLKNPILLILDEATSGLDQLSERQLFLALKEWMGTGPMGKGILIISHRLSSMKLMDQILLFEDGQVVDQGKHGALEERSILYQELVKSEFKREVPANFD</sequence>
<dbReference type="PROSITE" id="PS00211">
    <property type="entry name" value="ABC_TRANSPORTER_1"/>
    <property type="match status" value="1"/>
</dbReference>
<keyword evidence="5 7" id="KW-1133">Transmembrane helix</keyword>
<dbReference type="EMBL" id="AJLR01000114">
    <property type="protein sequence ID" value="EKN64698.1"/>
    <property type="molecule type" value="Genomic_DNA"/>
</dbReference>
<dbReference type="PROSITE" id="PS50893">
    <property type="entry name" value="ABC_TRANSPORTER_2"/>
    <property type="match status" value="1"/>
</dbReference>
<evidence type="ECO:0000256" key="4">
    <source>
        <dbReference type="ARBA" id="ARBA00022840"/>
    </source>
</evidence>
<evidence type="ECO:0000256" key="2">
    <source>
        <dbReference type="ARBA" id="ARBA00022692"/>
    </source>
</evidence>
<feature type="transmembrane region" description="Helical" evidence="7">
    <location>
        <begin position="20"/>
        <end position="41"/>
    </location>
</feature>
<name>K6D9E0_SCHAZ</name>
<evidence type="ECO:0000259" key="8">
    <source>
        <dbReference type="PROSITE" id="PS50893"/>
    </source>
</evidence>
<comment type="caution">
    <text evidence="10">The sequence shown here is derived from an EMBL/GenBank/DDBJ whole genome shotgun (WGS) entry which is preliminary data.</text>
</comment>
<dbReference type="Pfam" id="PF00664">
    <property type="entry name" value="ABC_membrane"/>
    <property type="match status" value="1"/>
</dbReference>
<comment type="subcellular location">
    <subcellularLocation>
        <location evidence="1">Cell membrane</location>
        <topology evidence="1">Multi-pass membrane protein</topology>
    </subcellularLocation>
</comment>
<proteinExistence type="predicted"/>
<dbReference type="GO" id="GO:0016887">
    <property type="term" value="F:ATP hydrolysis activity"/>
    <property type="evidence" value="ECO:0007669"/>
    <property type="project" value="InterPro"/>
</dbReference>
<dbReference type="InterPro" id="IPR003439">
    <property type="entry name" value="ABC_transporter-like_ATP-bd"/>
</dbReference>
<keyword evidence="11" id="KW-1185">Reference proteome</keyword>
<dbReference type="SUPFAM" id="SSF52540">
    <property type="entry name" value="P-loop containing nucleoside triphosphate hydrolases"/>
    <property type="match status" value="1"/>
</dbReference>
<accession>K6D9E0</accession>
<feature type="domain" description="ABC transmembrane type-1" evidence="9">
    <location>
        <begin position="22"/>
        <end position="303"/>
    </location>
</feature>
<feature type="transmembrane region" description="Helical" evidence="7">
    <location>
        <begin position="136"/>
        <end position="154"/>
    </location>
</feature>